<evidence type="ECO:0000256" key="3">
    <source>
        <dbReference type="ARBA" id="ARBA00022452"/>
    </source>
</evidence>
<accession>A0A7W9EGY6</accession>
<name>A0A7W9EGY6_9SPHN</name>
<evidence type="ECO:0000256" key="10">
    <source>
        <dbReference type="SAM" id="SignalP"/>
    </source>
</evidence>
<dbReference type="SUPFAM" id="SSF56935">
    <property type="entry name" value="Porins"/>
    <property type="match status" value="1"/>
</dbReference>
<keyword evidence="14" id="KW-1185">Reference proteome</keyword>
<evidence type="ECO:0000256" key="4">
    <source>
        <dbReference type="ARBA" id="ARBA00022692"/>
    </source>
</evidence>
<dbReference type="Gene3D" id="2.40.170.20">
    <property type="entry name" value="TonB-dependent receptor, beta-barrel domain"/>
    <property type="match status" value="1"/>
</dbReference>
<organism evidence="13 14">
    <name type="scientific">Sphingobium boeckii</name>
    <dbReference type="NCBI Taxonomy" id="1082345"/>
    <lineage>
        <taxon>Bacteria</taxon>
        <taxon>Pseudomonadati</taxon>
        <taxon>Pseudomonadota</taxon>
        <taxon>Alphaproteobacteria</taxon>
        <taxon>Sphingomonadales</taxon>
        <taxon>Sphingomonadaceae</taxon>
        <taxon>Sphingobium</taxon>
    </lineage>
</organism>
<comment type="caution">
    <text evidence="13">The sequence shown here is derived from an EMBL/GenBank/DDBJ whole genome shotgun (WGS) entry which is preliminary data.</text>
</comment>
<keyword evidence="13" id="KW-0675">Receptor</keyword>
<keyword evidence="5 9" id="KW-0798">TonB box</keyword>
<dbReference type="InterPro" id="IPR012910">
    <property type="entry name" value="Plug_dom"/>
</dbReference>
<feature type="chain" id="PRO_5030508900" evidence="10">
    <location>
        <begin position="30"/>
        <end position="978"/>
    </location>
</feature>
<evidence type="ECO:0000313" key="14">
    <source>
        <dbReference type="Proteomes" id="UP000549617"/>
    </source>
</evidence>
<comment type="similarity">
    <text evidence="8 9">Belongs to the TonB-dependent receptor family.</text>
</comment>
<keyword evidence="10" id="KW-0732">Signal</keyword>
<keyword evidence="4 8" id="KW-0812">Transmembrane</keyword>
<evidence type="ECO:0000256" key="1">
    <source>
        <dbReference type="ARBA" id="ARBA00004571"/>
    </source>
</evidence>
<feature type="domain" description="TonB-dependent receptor plug" evidence="12">
    <location>
        <begin position="56"/>
        <end position="170"/>
    </location>
</feature>
<feature type="domain" description="TonB-dependent receptor-like beta-barrel" evidence="11">
    <location>
        <begin position="370"/>
        <end position="944"/>
    </location>
</feature>
<protein>
    <submittedName>
        <fullName evidence="13">Outer membrane receptor protein involved in Fe transport</fullName>
    </submittedName>
</protein>
<evidence type="ECO:0000256" key="2">
    <source>
        <dbReference type="ARBA" id="ARBA00022448"/>
    </source>
</evidence>
<dbReference type="InterPro" id="IPR037066">
    <property type="entry name" value="Plug_dom_sf"/>
</dbReference>
<dbReference type="InterPro" id="IPR000531">
    <property type="entry name" value="Beta-barrel_TonB"/>
</dbReference>
<dbReference type="RefSeq" id="WP_184020430.1">
    <property type="nucleotide sequence ID" value="NZ_JACIJC010000005.1"/>
</dbReference>
<evidence type="ECO:0000259" key="12">
    <source>
        <dbReference type="Pfam" id="PF07715"/>
    </source>
</evidence>
<keyword evidence="2 8" id="KW-0813">Transport</keyword>
<evidence type="ECO:0000256" key="5">
    <source>
        <dbReference type="ARBA" id="ARBA00023077"/>
    </source>
</evidence>
<evidence type="ECO:0000313" key="13">
    <source>
        <dbReference type="EMBL" id="MBB5687201.1"/>
    </source>
</evidence>
<dbReference type="PANTHER" id="PTHR47234">
    <property type="match status" value="1"/>
</dbReference>
<dbReference type="PANTHER" id="PTHR47234:SF2">
    <property type="entry name" value="TONB-DEPENDENT RECEPTOR"/>
    <property type="match status" value="1"/>
</dbReference>
<keyword evidence="6 8" id="KW-0472">Membrane</keyword>
<dbReference type="PROSITE" id="PS52016">
    <property type="entry name" value="TONB_DEPENDENT_REC_3"/>
    <property type="match status" value="1"/>
</dbReference>
<dbReference type="Proteomes" id="UP000549617">
    <property type="component" value="Unassembled WGS sequence"/>
</dbReference>
<evidence type="ECO:0000256" key="7">
    <source>
        <dbReference type="ARBA" id="ARBA00023237"/>
    </source>
</evidence>
<evidence type="ECO:0000256" key="6">
    <source>
        <dbReference type="ARBA" id="ARBA00023136"/>
    </source>
</evidence>
<dbReference type="Pfam" id="PF00593">
    <property type="entry name" value="TonB_dep_Rec_b-barrel"/>
    <property type="match status" value="1"/>
</dbReference>
<dbReference type="InterPro" id="IPR036942">
    <property type="entry name" value="Beta-barrel_TonB_sf"/>
</dbReference>
<comment type="subcellular location">
    <subcellularLocation>
        <location evidence="1 8">Cell outer membrane</location>
        <topology evidence="1 8">Multi-pass membrane protein</topology>
    </subcellularLocation>
</comment>
<sequence length="978" mass="105381">MSYRLAMRRRLYAGISLAGALCAAHPAFAQAIEADDGGDEIVVTGSRIPQADIVTANPVLSLDSGTIQASGTINITDVLINYPALVGSSTASDNSGVRASIGNAGLNRLNLRNLGPDRTLVLVDGRRHVASLPGSSAVDINVLPTDLIESVEILTGGASAIYGADGVSGVVNFKLRQDFHGITARVQSGISEKGDAGQRLAAITIGHNFAGGRGNVALAYEYGKESRLEASDRSYLSGSDAINFVRNPADLIAGVDNPNVPDYVPLANIRYVNSARGGTIDVDFDGAPDFNGDGTPYEYGMPIPPFSLYGNMQGGDGTLVSDYEGDLLPEVRRHVVNALAHFDVSDALTLYAEGKYANVRTVSYRQPTYDYDLLIFGYNPYLPQNLQDMGVPAVLVNRDNFDLGRRGEDVERETYRAVLGARGAISPSVNYDLSFVYGRTDITNRYINNMYNDRFYAAIDVVDGPNGPTCVANLDPTWAPFQPMASRGATGATLSFTPGQCVPLNLFGEGQASQAALDFLRADTVDRSRIEQYVVSGAITGDLRTLFSLPGGELGFAIGGEYRKEKSRFTPDAIASQGLTFTNALSATQGQFDVKEVFAELSAPILSDVPLAHELRLGAAIRYSDYSTIGSTTTWKFDGAYAPVRDIKLRATYSQAVRAPNIGELFGGASESRVAINDPCAFFNVDSGSASRAANCAILLADAGVADPATFTGTSPTTQISGGFIGNPNLSEEKAKTWTAGLVVQPRFVPGLTLSADWYDIKLRNAVNTVTAQQLTELCVDQASVNNQFCDDVLRAPTTGLISTFRLQPQNVSRFKTAGLDLAVNYVLKPDWNYGGFNIRMTANYLDKLSLIGTPGAAPTDLRGIIYAPKYQANLDATWQMDGFALNYGLSWFDKTQRYSANEMAADPDIVEARYLYYKERWQHDIYASIDVDARFQLYGGVNNFTNAKPDIGQNRYPVSAVGRFFFVGAKVKLADIL</sequence>
<proteinExistence type="inferred from homology"/>
<dbReference type="GO" id="GO:0009279">
    <property type="term" value="C:cell outer membrane"/>
    <property type="evidence" value="ECO:0007669"/>
    <property type="project" value="UniProtKB-SubCell"/>
</dbReference>
<gene>
    <name evidence="13" type="ORF">FHS49_003229</name>
</gene>
<evidence type="ECO:0000256" key="9">
    <source>
        <dbReference type="RuleBase" id="RU003357"/>
    </source>
</evidence>
<dbReference type="InterPro" id="IPR039426">
    <property type="entry name" value="TonB-dep_rcpt-like"/>
</dbReference>
<reference evidence="13 14" key="1">
    <citation type="submission" date="2020-08" db="EMBL/GenBank/DDBJ databases">
        <title>Genomic Encyclopedia of Type Strains, Phase IV (KMG-IV): sequencing the most valuable type-strain genomes for metagenomic binning, comparative biology and taxonomic classification.</title>
        <authorList>
            <person name="Goeker M."/>
        </authorList>
    </citation>
    <scope>NUCLEOTIDE SEQUENCE [LARGE SCALE GENOMIC DNA]</scope>
    <source>
        <strain evidence="13 14">DSM 25079</strain>
    </source>
</reference>
<dbReference type="Pfam" id="PF07715">
    <property type="entry name" value="Plug"/>
    <property type="match status" value="1"/>
</dbReference>
<dbReference type="AlphaFoldDB" id="A0A7W9EGY6"/>
<keyword evidence="3 8" id="KW-1134">Transmembrane beta strand</keyword>
<evidence type="ECO:0000259" key="11">
    <source>
        <dbReference type="Pfam" id="PF00593"/>
    </source>
</evidence>
<evidence type="ECO:0000256" key="8">
    <source>
        <dbReference type="PROSITE-ProRule" id="PRU01360"/>
    </source>
</evidence>
<dbReference type="Gene3D" id="2.170.130.10">
    <property type="entry name" value="TonB-dependent receptor, plug domain"/>
    <property type="match status" value="1"/>
</dbReference>
<feature type="signal peptide" evidence="10">
    <location>
        <begin position="1"/>
        <end position="29"/>
    </location>
</feature>
<dbReference type="EMBL" id="JACIJC010000005">
    <property type="protein sequence ID" value="MBB5687201.1"/>
    <property type="molecule type" value="Genomic_DNA"/>
</dbReference>
<keyword evidence="7 8" id="KW-0998">Cell outer membrane</keyword>